<keyword evidence="2" id="KW-1185">Reference proteome</keyword>
<reference evidence="1" key="1">
    <citation type="submission" date="2021-11" db="EMBL/GenBank/DDBJ databases">
        <title>BS-T2-15 a new species belonging to the Comamonadaceae family isolated from the soil of a French oak forest.</title>
        <authorList>
            <person name="Mieszkin S."/>
            <person name="Alain K."/>
        </authorList>
    </citation>
    <scope>NUCLEOTIDE SEQUENCE</scope>
    <source>
        <strain evidence="1">BS-T2-15</strain>
    </source>
</reference>
<dbReference type="AlphaFoldDB" id="A0A9X2BZB2"/>
<comment type="caution">
    <text evidence="1">The sequence shown here is derived from an EMBL/GenBank/DDBJ whole genome shotgun (WGS) entry which is preliminary data.</text>
</comment>
<proteinExistence type="predicted"/>
<name>A0A9X2BZB2_9BURK</name>
<accession>A0A9X2BZB2</accession>
<organism evidence="1 2">
    <name type="scientific">Scleromatobacter humisilvae</name>
    <dbReference type="NCBI Taxonomy" id="2897159"/>
    <lineage>
        <taxon>Bacteria</taxon>
        <taxon>Pseudomonadati</taxon>
        <taxon>Pseudomonadota</taxon>
        <taxon>Betaproteobacteria</taxon>
        <taxon>Burkholderiales</taxon>
        <taxon>Sphaerotilaceae</taxon>
        <taxon>Scleromatobacter</taxon>
    </lineage>
</organism>
<gene>
    <name evidence="1" type="ORF">LPC04_05535</name>
</gene>
<evidence type="ECO:0000313" key="2">
    <source>
        <dbReference type="Proteomes" id="UP001139353"/>
    </source>
</evidence>
<dbReference type="Proteomes" id="UP001139353">
    <property type="component" value="Unassembled WGS sequence"/>
</dbReference>
<dbReference type="EMBL" id="JAJLJH010000001">
    <property type="protein sequence ID" value="MCK9685171.1"/>
    <property type="molecule type" value="Genomic_DNA"/>
</dbReference>
<protein>
    <submittedName>
        <fullName evidence="1">Uncharacterized protein</fullName>
    </submittedName>
</protein>
<dbReference type="RefSeq" id="WP_275681181.1">
    <property type="nucleotide sequence ID" value="NZ_JAJLJH010000001.1"/>
</dbReference>
<sequence>MRFTLEFHDSEVRDIATDGTTVRLRFAAASVRDADGARGWLPGVTLALADATLAGDPSHAFGKLAEGHLRHDGHDIARPALPATLSGRIELTLRFANGTQLAAHAGALALAAADGARFAEDLSC</sequence>
<evidence type="ECO:0000313" key="1">
    <source>
        <dbReference type="EMBL" id="MCK9685171.1"/>
    </source>
</evidence>